<evidence type="ECO:0000313" key="2">
    <source>
        <dbReference type="EMBL" id="OSX76730.1"/>
    </source>
</evidence>
<dbReference type="EMBL" id="KV918857">
    <property type="protein sequence ID" value="OSX76730.1"/>
    <property type="molecule type" value="Genomic_DNA"/>
</dbReference>
<proteinExistence type="predicted"/>
<name>A0A1X6P7K9_PORUM</name>
<reference evidence="2 3" key="1">
    <citation type="submission" date="2017-03" db="EMBL/GenBank/DDBJ databases">
        <title>WGS assembly of Porphyra umbilicalis.</title>
        <authorList>
            <person name="Brawley S.H."/>
            <person name="Blouin N.A."/>
            <person name="Ficko-Blean E."/>
            <person name="Wheeler G.L."/>
            <person name="Lohr M."/>
            <person name="Goodson H.V."/>
            <person name="Jenkins J.W."/>
            <person name="Blaby-Haas C.E."/>
            <person name="Helliwell K.E."/>
            <person name="Chan C."/>
            <person name="Marriage T."/>
            <person name="Bhattacharya D."/>
            <person name="Klein A.S."/>
            <person name="Badis Y."/>
            <person name="Brodie J."/>
            <person name="Cao Y."/>
            <person name="Collen J."/>
            <person name="Dittami S.M."/>
            <person name="Gachon C.M."/>
            <person name="Green B.R."/>
            <person name="Karpowicz S."/>
            <person name="Kim J.W."/>
            <person name="Kudahl U."/>
            <person name="Lin S."/>
            <person name="Michel G."/>
            <person name="Mittag M."/>
            <person name="Olson B.J."/>
            <person name="Pangilinan J."/>
            <person name="Peng Y."/>
            <person name="Qiu H."/>
            <person name="Shu S."/>
            <person name="Singer J.T."/>
            <person name="Smith A.G."/>
            <person name="Sprecher B.N."/>
            <person name="Wagner V."/>
            <person name="Wang W."/>
            <person name="Wang Z.-Y."/>
            <person name="Yan J."/>
            <person name="Yarish C."/>
            <person name="Zoeuner-Riek S."/>
            <person name="Zhuang Y."/>
            <person name="Zou Y."/>
            <person name="Lindquist E.A."/>
            <person name="Grimwood J."/>
            <person name="Barry K."/>
            <person name="Rokhsar D.S."/>
            <person name="Schmutz J."/>
            <person name="Stiller J.W."/>
            <person name="Grossman A.R."/>
            <person name="Prochnik S.E."/>
        </authorList>
    </citation>
    <scope>NUCLEOTIDE SEQUENCE [LARGE SCALE GENOMIC DNA]</scope>
    <source>
        <strain evidence="2">4086291</strain>
    </source>
</reference>
<evidence type="ECO:0000313" key="3">
    <source>
        <dbReference type="Proteomes" id="UP000218209"/>
    </source>
</evidence>
<evidence type="ECO:0000256" key="1">
    <source>
        <dbReference type="SAM" id="MobiDB-lite"/>
    </source>
</evidence>
<feature type="compositionally biased region" description="Basic and acidic residues" evidence="1">
    <location>
        <begin position="197"/>
        <end position="216"/>
    </location>
</feature>
<feature type="compositionally biased region" description="Low complexity" evidence="1">
    <location>
        <begin position="247"/>
        <end position="281"/>
    </location>
</feature>
<feature type="region of interest" description="Disordered" evidence="1">
    <location>
        <begin position="144"/>
        <end position="281"/>
    </location>
</feature>
<protein>
    <submittedName>
        <fullName evidence="2">Uncharacterized protein</fullName>
    </submittedName>
</protein>
<dbReference type="Proteomes" id="UP000218209">
    <property type="component" value="Unassembled WGS sequence"/>
</dbReference>
<sequence length="306" mass="31278">MAFVPTALPSLRRAHPRATCVRMAAYDGGSAPVSRAVLRLAAVVGVSVLVTTAGVPPASAFSFPNPFGGRGAQQVEKPVKAPEVKEERVAPTSAPEEIGNQEVDDMRDRMAARRAANADSKAKAAQEADKAALEAVSNDAKQAEEALKKLAEDTPESVGGGQGNTTAPDSPPPPAPAVANSIAPSLPAKEAPSALEAEAKTPAVEEAKTPVAEKFETPAIKSAETPIAEPAKETVAEQTEAPAAKVAETPVAEAAQTTVAEQTETPAAKPAETTVAQAETAAAEEAKTSVIEQVKETLSSVLQSAE</sequence>
<dbReference type="AlphaFoldDB" id="A0A1X6P7K9"/>
<keyword evidence="3" id="KW-1185">Reference proteome</keyword>
<organism evidence="2 3">
    <name type="scientific">Porphyra umbilicalis</name>
    <name type="common">Purple laver</name>
    <name type="synonym">Red alga</name>
    <dbReference type="NCBI Taxonomy" id="2786"/>
    <lineage>
        <taxon>Eukaryota</taxon>
        <taxon>Rhodophyta</taxon>
        <taxon>Bangiophyceae</taxon>
        <taxon>Bangiales</taxon>
        <taxon>Bangiaceae</taxon>
        <taxon>Porphyra</taxon>
    </lineage>
</organism>
<accession>A0A1X6P7K9</accession>
<gene>
    <name evidence="2" type="ORF">BU14_0177s0011</name>
</gene>